<dbReference type="GO" id="GO:0080008">
    <property type="term" value="C:Cul4-RING E3 ubiquitin ligase complex"/>
    <property type="evidence" value="ECO:0007669"/>
    <property type="project" value="InterPro"/>
</dbReference>
<keyword evidence="1" id="KW-0853">WD repeat</keyword>
<dbReference type="Pfam" id="PF00400">
    <property type="entry name" value="WD40"/>
    <property type="match status" value="1"/>
</dbReference>
<dbReference type="SMART" id="SM00320">
    <property type="entry name" value="WD40"/>
    <property type="match status" value="4"/>
</dbReference>
<evidence type="ECO:0000256" key="1">
    <source>
        <dbReference type="PROSITE-ProRule" id="PRU00221"/>
    </source>
</evidence>
<evidence type="ECO:0000313" key="3">
    <source>
        <dbReference type="Proteomes" id="UP001515500"/>
    </source>
</evidence>
<dbReference type="AlphaFoldDB" id="A0AB40CER5"/>
<dbReference type="InterPro" id="IPR048514">
    <property type="entry name" value="DHU1_N"/>
</dbReference>
<dbReference type="PANTHER" id="PTHR47201">
    <property type="entry name" value="BNAC09G30780D PROTEIN"/>
    <property type="match status" value="1"/>
</dbReference>
<dbReference type="InterPro" id="IPR032675">
    <property type="entry name" value="LRR_dom_sf"/>
</dbReference>
<dbReference type="RefSeq" id="XP_039137281.1">
    <property type="nucleotide sequence ID" value="XM_039281347.1"/>
</dbReference>
<accession>A0AB40CER5</accession>
<dbReference type="InterPro" id="IPR015943">
    <property type="entry name" value="WD40/YVTN_repeat-like_dom_sf"/>
</dbReference>
<dbReference type="SUPFAM" id="SSF52058">
    <property type="entry name" value="L domain-like"/>
    <property type="match status" value="1"/>
</dbReference>
<sequence length="803" mass="90232">MAFQLRYLGCCRKHQVQSNPSFLSSFLKLKNQTMCQEQCVLEISVDQLVNSDVPTLIDALSNINLFGIDAIDVRQRSSCLQLDEDFVLSLLQAVNCKLRVVEFIDSSYLKKILRDIWQNGLSCQTLYLQSSPMRKLNISGKFLQLQTLNLDFSLSLTGFHISCLSCMPKLMHLSMCGTRVANLSMTCAALSKLRSLTELRFQNCLCCSGTGSCPTSEKALSSASSGALSWFYQNMRICKSDDGPLTNYELPQSTINESLDLSELNSSNHQCSDEFTKFDHQISSEFMEEILLPSTEVKINTDEIDGEYPYDNGISGHADIGKVPNLPNQKDLLSSIHVKDLDQFSPRQYVSHHPSPVCFDKHYREYMISSLPCLKVLDNSSVTDTERENANLIFKKHYEYLPYNRQCKESVVSILSNRELGSNVSHKKVKSSHCQRNYSKGSRHSISRSISTAKMSSSPWPLLQLIPKFRNGAGEEVIGSNPRQFEYHPCNPSLMALGTLDGELVIINHESQKLVGYLPSVGAMHSILGLCWLKNNPSKLIAGSDNGSLRLHDVCKMPSRVTGQYCSKDAAIHNFNEFEQLTSLSINSTDEYFIASGFSKHVALYNIGSGKRVQIFKDLHQEHINVVRFANHSPTVFSTVSFDRKIKMWDLRQGTSQPCYTASSTRGNVMVCFSPDDHYLLSSAVDNEVKQLLAVDGRLHTVFDITSTGSNLNFTRSYYMNGRDYMISGSCEENIIRVCCTQTGRRLRDISFEGKSSRNSMFVQSLRGDPFRVFHMSVLAAYSGHRSKTEIIKVNLVSSDECQ</sequence>
<feature type="domain" description="DWD hypersensitive to UV-B 1 N-terminal" evidence="2">
    <location>
        <begin position="5"/>
        <end position="390"/>
    </location>
</feature>
<dbReference type="InterPro" id="IPR001680">
    <property type="entry name" value="WD40_rpt"/>
</dbReference>
<feature type="repeat" description="WD" evidence="1">
    <location>
        <begin position="617"/>
        <end position="654"/>
    </location>
</feature>
<evidence type="ECO:0000313" key="4">
    <source>
        <dbReference type="RefSeq" id="XP_039137281.1"/>
    </source>
</evidence>
<dbReference type="PANTHER" id="PTHR47201:SF1">
    <property type="entry name" value="PROTEIN DWD HYPERSENSITIVE TO UV-B 1"/>
    <property type="match status" value="1"/>
</dbReference>
<dbReference type="GeneID" id="120274814"/>
<dbReference type="SUPFAM" id="SSF50978">
    <property type="entry name" value="WD40 repeat-like"/>
    <property type="match status" value="1"/>
</dbReference>
<dbReference type="InterPro" id="IPR036322">
    <property type="entry name" value="WD40_repeat_dom_sf"/>
</dbReference>
<keyword evidence="3" id="KW-1185">Reference proteome</keyword>
<name>A0AB40CER5_DIOCR</name>
<dbReference type="PROSITE" id="PS50082">
    <property type="entry name" value="WD_REPEATS_2"/>
    <property type="match status" value="1"/>
</dbReference>
<organism evidence="3 4">
    <name type="scientific">Dioscorea cayennensis subsp. rotundata</name>
    <name type="common">White Guinea yam</name>
    <name type="synonym">Dioscorea rotundata</name>
    <dbReference type="NCBI Taxonomy" id="55577"/>
    <lineage>
        <taxon>Eukaryota</taxon>
        <taxon>Viridiplantae</taxon>
        <taxon>Streptophyta</taxon>
        <taxon>Embryophyta</taxon>
        <taxon>Tracheophyta</taxon>
        <taxon>Spermatophyta</taxon>
        <taxon>Magnoliopsida</taxon>
        <taxon>Liliopsida</taxon>
        <taxon>Dioscoreales</taxon>
        <taxon>Dioscoreaceae</taxon>
        <taxon>Dioscorea</taxon>
    </lineage>
</organism>
<dbReference type="Proteomes" id="UP001515500">
    <property type="component" value="Chromosome 13"/>
</dbReference>
<dbReference type="GO" id="GO:0071493">
    <property type="term" value="P:cellular response to UV-B"/>
    <property type="evidence" value="ECO:0007669"/>
    <property type="project" value="InterPro"/>
</dbReference>
<reference evidence="4" key="1">
    <citation type="submission" date="2025-08" db="UniProtKB">
        <authorList>
            <consortium name="RefSeq"/>
        </authorList>
    </citation>
    <scope>IDENTIFICATION</scope>
</reference>
<dbReference type="Pfam" id="PF20919">
    <property type="entry name" value="DHU1_N"/>
    <property type="match status" value="1"/>
</dbReference>
<dbReference type="InterPro" id="IPR046377">
    <property type="entry name" value="DHU1"/>
</dbReference>
<dbReference type="Gene3D" id="3.80.10.10">
    <property type="entry name" value="Ribonuclease Inhibitor"/>
    <property type="match status" value="2"/>
</dbReference>
<gene>
    <name evidence="4" type="primary">LOC120274814</name>
</gene>
<protein>
    <submittedName>
        <fullName evidence="4">Uncharacterized protein LOC120274814</fullName>
    </submittedName>
</protein>
<dbReference type="Gene3D" id="2.130.10.10">
    <property type="entry name" value="YVTN repeat-like/Quinoprotein amine dehydrogenase"/>
    <property type="match status" value="1"/>
</dbReference>
<proteinExistence type="predicted"/>
<evidence type="ECO:0000259" key="2">
    <source>
        <dbReference type="Pfam" id="PF20919"/>
    </source>
</evidence>